<evidence type="ECO:0000259" key="1">
    <source>
        <dbReference type="PROSITE" id="PS50192"/>
    </source>
</evidence>
<dbReference type="Gene3D" id="1.20.5.110">
    <property type="match status" value="1"/>
</dbReference>
<dbReference type="PANTHER" id="PTHR22775:SF3">
    <property type="entry name" value="SORTING NEXIN-13"/>
    <property type="match status" value="1"/>
</dbReference>
<feature type="domain" description="T-SNARE coiled-coil homology" evidence="1">
    <location>
        <begin position="283"/>
        <end position="345"/>
    </location>
</feature>
<dbReference type="PROSITE" id="PS50192">
    <property type="entry name" value="T_SNARE"/>
    <property type="match status" value="1"/>
</dbReference>
<dbReference type="InterPro" id="IPR036871">
    <property type="entry name" value="PX_dom_sf"/>
</dbReference>
<dbReference type="Pfam" id="PF00787">
    <property type="entry name" value="PX"/>
    <property type="match status" value="1"/>
</dbReference>
<dbReference type="InterPro" id="IPR000727">
    <property type="entry name" value="T_SNARE_dom"/>
</dbReference>
<protein>
    <submittedName>
        <fullName evidence="3">LANO_0D01662g1_1</fullName>
    </submittedName>
</protein>
<dbReference type="AlphaFoldDB" id="A0A1G4JDP5"/>
<dbReference type="PANTHER" id="PTHR22775">
    <property type="entry name" value="SORTING NEXIN"/>
    <property type="match status" value="1"/>
</dbReference>
<name>A0A1G4JDP5_9SACH</name>
<dbReference type="InterPro" id="IPR001683">
    <property type="entry name" value="PX_dom"/>
</dbReference>
<dbReference type="CDD" id="cd15858">
    <property type="entry name" value="SNARE_VAM7"/>
    <property type="match status" value="1"/>
</dbReference>
<keyword evidence="4" id="KW-1185">Reference proteome</keyword>
<dbReference type="SMART" id="SM00397">
    <property type="entry name" value="t_SNARE"/>
    <property type="match status" value="1"/>
</dbReference>
<dbReference type="Gene3D" id="3.30.1520.10">
    <property type="entry name" value="Phox-like domain"/>
    <property type="match status" value="1"/>
</dbReference>
<evidence type="ECO:0000313" key="4">
    <source>
        <dbReference type="Proteomes" id="UP000189911"/>
    </source>
</evidence>
<evidence type="ECO:0000259" key="2">
    <source>
        <dbReference type="PROSITE" id="PS50195"/>
    </source>
</evidence>
<proteinExistence type="predicted"/>
<reference evidence="4" key="1">
    <citation type="submission" date="2016-03" db="EMBL/GenBank/DDBJ databases">
        <authorList>
            <person name="Devillers Hugo."/>
        </authorList>
    </citation>
    <scope>NUCLEOTIDE SEQUENCE [LARGE SCALE GENOMIC DNA]</scope>
</reference>
<dbReference type="EMBL" id="LT598448">
    <property type="protein sequence ID" value="SCU88290.1"/>
    <property type="molecule type" value="Genomic_DNA"/>
</dbReference>
<dbReference type="CDD" id="cd06897">
    <property type="entry name" value="PX_SNARE"/>
    <property type="match status" value="1"/>
</dbReference>
<dbReference type="SMART" id="SM00312">
    <property type="entry name" value="PX"/>
    <property type="match status" value="1"/>
</dbReference>
<dbReference type="SUPFAM" id="SSF58038">
    <property type="entry name" value="SNARE fusion complex"/>
    <property type="match status" value="1"/>
</dbReference>
<organism evidence="3 4">
    <name type="scientific">Lachancea nothofagi CBS 11611</name>
    <dbReference type="NCBI Taxonomy" id="1266666"/>
    <lineage>
        <taxon>Eukaryota</taxon>
        <taxon>Fungi</taxon>
        <taxon>Dikarya</taxon>
        <taxon>Ascomycota</taxon>
        <taxon>Saccharomycotina</taxon>
        <taxon>Saccharomycetes</taxon>
        <taxon>Saccharomycetales</taxon>
        <taxon>Saccharomycetaceae</taxon>
        <taxon>Lachancea</taxon>
    </lineage>
</organism>
<dbReference type="GO" id="GO:0035091">
    <property type="term" value="F:phosphatidylinositol binding"/>
    <property type="evidence" value="ECO:0007669"/>
    <property type="project" value="InterPro"/>
</dbReference>
<dbReference type="Proteomes" id="UP000189911">
    <property type="component" value="Chromosome D"/>
</dbReference>
<dbReference type="SUPFAM" id="SSF64268">
    <property type="entry name" value="PX domain"/>
    <property type="match status" value="1"/>
</dbReference>
<accession>A0A1G4JDP5</accession>
<evidence type="ECO:0000313" key="3">
    <source>
        <dbReference type="EMBL" id="SCU88290.1"/>
    </source>
</evidence>
<sequence length="348" mass="40495">MSDLHISVEINSVQIIKQSYALYRIDLSLTREGSKTSTYQAFRRFSEFVKLKQNLEQEMGSELPYELPPRQFNRWLKPSGSCDPDVIEKRKKELSNFLHDLLNDSFDTRWKRSPYVCHFLQIPSNWEELNFRTRTQSRDPLADFSEEGLERLADAQKWLEELRNCKIIFAEASRDPTSWNKVSVQLRLRTQNLEKFLKIIEAEQLVGASEIQRRRNLLGGLKNELNERVMAARSGAFQVVDQDNQELFSGAEPEQQKPLAGRKIGETNQTLKLNNQELLQLHKDTTQSQDLELEQLRKIILNQKELSLTMNQELTQQNELLDLMSGEVDSTANKLRMANRNAKRINEG</sequence>
<dbReference type="OrthoDB" id="428895at2759"/>
<gene>
    <name evidence="3" type="ORF">LANO_0D01662G</name>
</gene>
<feature type="domain" description="PX" evidence="2">
    <location>
        <begin position="1"/>
        <end position="127"/>
    </location>
</feature>
<dbReference type="PROSITE" id="PS50195">
    <property type="entry name" value="PX"/>
    <property type="match status" value="1"/>
</dbReference>